<dbReference type="AlphaFoldDB" id="R7Z6Q6"/>
<dbReference type="Proteomes" id="UP000016924">
    <property type="component" value="Unassembled WGS sequence"/>
</dbReference>
<proteinExistence type="predicted"/>
<dbReference type="OMA" id="ISCEGQA"/>
<evidence type="ECO:0000313" key="3">
    <source>
        <dbReference type="Proteomes" id="UP000016924"/>
    </source>
</evidence>
<dbReference type="OrthoDB" id="5327538at2759"/>
<dbReference type="STRING" id="1168221.R7Z6Q6"/>
<sequence>MRATPSMFEEISITFKPSTFTKPARMAALDRIGHHVRTVSFNMLHTPETFLPPLVDPMTGAEQAFVYSPQAHRPSTLIGQVKEPKYGSWEMTDLLIKQYPPLFHAATNIPSFIHAFSLLPCLAHFKVSCPGQDDCQRYRRSAIDYALRSLRIAVETAPLEVLDTISLLPIHPGALLYLQPLLGFGNSPRASRRWAQIRRLIIQMDGFPFEQSNRSEHLKILHSYLGYFSPHLTRLRFRWEGDKGPSPFTLDQEPCLQPSDSPSEKPGLRPLNFARLRYMELENATMDSTQVSAFISRHRRAFSEFNFEDVTLRTGTWGDALAPLSRIAGNDSRKQKQQQVMDVPVVLSPANLEPRVMESILQDQQRAECSGTQLAMSRWLSKGRSAVAANKGKELFWSSGEHMKEFLMTSVFPWR</sequence>
<dbReference type="eggNOG" id="ENOG502SKB7">
    <property type="taxonomic scope" value="Eukaryota"/>
</dbReference>
<evidence type="ECO:0000313" key="2">
    <source>
        <dbReference type="EMBL" id="EON69689.1"/>
    </source>
</evidence>
<feature type="region of interest" description="Disordered" evidence="1">
    <location>
        <begin position="248"/>
        <end position="267"/>
    </location>
</feature>
<evidence type="ECO:0000256" key="1">
    <source>
        <dbReference type="SAM" id="MobiDB-lite"/>
    </source>
</evidence>
<name>R7Z6Q6_CONA1</name>
<keyword evidence="3" id="KW-1185">Reference proteome</keyword>
<dbReference type="HOGENOM" id="CLU_009555_1_0_1"/>
<dbReference type="EMBL" id="JH767623">
    <property type="protein sequence ID" value="EON69689.1"/>
    <property type="molecule type" value="Genomic_DNA"/>
</dbReference>
<reference evidence="3" key="1">
    <citation type="submission" date="2012-06" db="EMBL/GenBank/DDBJ databases">
        <title>The genome sequence of Coniosporium apollinis CBS 100218.</title>
        <authorList>
            <consortium name="The Broad Institute Genome Sequencing Platform"/>
            <person name="Cuomo C."/>
            <person name="Gorbushina A."/>
            <person name="Noack S."/>
            <person name="Walker B."/>
            <person name="Young S.K."/>
            <person name="Zeng Q."/>
            <person name="Gargeya S."/>
            <person name="Fitzgerald M."/>
            <person name="Haas B."/>
            <person name="Abouelleil A."/>
            <person name="Alvarado L."/>
            <person name="Arachchi H.M."/>
            <person name="Berlin A.M."/>
            <person name="Chapman S.B."/>
            <person name="Goldberg J."/>
            <person name="Griggs A."/>
            <person name="Gujja S."/>
            <person name="Hansen M."/>
            <person name="Howarth C."/>
            <person name="Imamovic A."/>
            <person name="Larimer J."/>
            <person name="McCowan C."/>
            <person name="Montmayeur A."/>
            <person name="Murphy C."/>
            <person name="Neiman D."/>
            <person name="Pearson M."/>
            <person name="Priest M."/>
            <person name="Roberts A."/>
            <person name="Saif S."/>
            <person name="Shea T."/>
            <person name="Sisk P."/>
            <person name="Sykes S."/>
            <person name="Wortman J."/>
            <person name="Nusbaum C."/>
            <person name="Birren B."/>
        </authorList>
    </citation>
    <scope>NUCLEOTIDE SEQUENCE [LARGE SCALE GENOMIC DNA]</scope>
    <source>
        <strain evidence="3">CBS 100218</strain>
    </source>
</reference>
<organism evidence="2 3">
    <name type="scientific">Coniosporium apollinis (strain CBS 100218)</name>
    <name type="common">Rock-inhabiting black yeast</name>
    <dbReference type="NCBI Taxonomy" id="1168221"/>
    <lineage>
        <taxon>Eukaryota</taxon>
        <taxon>Fungi</taxon>
        <taxon>Dikarya</taxon>
        <taxon>Ascomycota</taxon>
        <taxon>Pezizomycotina</taxon>
        <taxon>Dothideomycetes</taxon>
        <taxon>Dothideomycetes incertae sedis</taxon>
        <taxon>Coniosporium</taxon>
    </lineage>
</organism>
<gene>
    <name evidence="2" type="ORF">W97_08949</name>
</gene>
<accession>R7Z6Q6</accession>
<dbReference type="GeneID" id="19906260"/>
<dbReference type="RefSeq" id="XP_007785006.1">
    <property type="nucleotide sequence ID" value="XM_007786816.1"/>
</dbReference>
<protein>
    <submittedName>
        <fullName evidence="2">Uncharacterized protein</fullName>
    </submittedName>
</protein>